<evidence type="ECO:0000256" key="4">
    <source>
        <dbReference type="ARBA" id="ARBA00022670"/>
    </source>
</evidence>
<dbReference type="InterPro" id="IPR001254">
    <property type="entry name" value="Trypsin_dom"/>
</dbReference>
<keyword evidence="3" id="KW-0800">Toxin</keyword>
<dbReference type="SMART" id="SM00020">
    <property type="entry name" value="Tryp_SPc"/>
    <property type="match status" value="1"/>
</dbReference>
<reference evidence="14" key="1">
    <citation type="submission" date="2025-08" db="UniProtKB">
        <authorList>
            <consortium name="RefSeq"/>
        </authorList>
    </citation>
    <scope>IDENTIFICATION</scope>
    <source>
        <tissue evidence="14">Whole larval tissue</tissue>
    </source>
</reference>
<dbReference type="InterPro" id="IPR001314">
    <property type="entry name" value="Peptidase_S1A"/>
</dbReference>
<keyword evidence="5" id="KW-0378">Hydrolase</keyword>
<evidence type="ECO:0000256" key="8">
    <source>
        <dbReference type="ARBA" id="ARBA00023240"/>
    </source>
</evidence>
<keyword evidence="8" id="KW-1199">Hemostasis impairing toxin</keyword>
<sequence>MRAVLVLLALSLTVVAAVPPKQSVIVGGSVAVISQYPSVVGLLYSSNGINFYQVCVGTIVTTKSILTAAHCVYGDAVYKWRARAGSSWANSGGTVYALNSFTIHPTFTFRTMNNDIAILRTPVVITNTNVIKPVSIAGVNYNLPDNQVVWAVGWGTSLVGAAPDEKLRHIEGRIISEHTCSSKYAAVGANVTSDMLCFGWPYGVSRNRCQGDSGSPVYHHTTLVGISSWGYGCDIPGYPGVNTRISKLSIWIQENSPVF</sequence>
<dbReference type="GO" id="GO:0090729">
    <property type="term" value="F:toxin activity"/>
    <property type="evidence" value="ECO:0007669"/>
    <property type="project" value="UniProtKB-KW"/>
</dbReference>
<organism evidence="13 14">
    <name type="scientific">Spodoptera frugiperda</name>
    <name type="common">Fall armyworm</name>
    <dbReference type="NCBI Taxonomy" id="7108"/>
    <lineage>
        <taxon>Eukaryota</taxon>
        <taxon>Metazoa</taxon>
        <taxon>Ecdysozoa</taxon>
        <taxon>Arthropoda</taxon>
        <taxon>Hexapoda</taxon>
        <taxon>Insecta</taxon>
        <taxon>Pterygota</taxon>
        <taxon>Neoptera</taxon>
        <taxon>Endopterygota</taxon>
        <taxon>Lepidoptera</taxon>
        <taxon>Glossata</taxon>
        <taxon>Ditrysia</taxon>
        <taxon>Noctuoidea</taxon>
        <taxon>Noctuidae</taxon>
        <taxon>Amphipyrinae</taxon>
        <taxon>Spodoptera</taxon>
    </lineage>
</organism>
<dbReference type="Proteomes" id="UP000829999">
    <property type="component" value="Chromosome 15"/>
</dbReference>
<dbReference type="FunFam" id="2.40.10.10:FF:000068">
    <property type="entry name" value="transmembrane protease serine 2"/>
    <property type="match status" value="1"/>
</dbReference>
<accession>A0A9R0EYF2</accession>
<dbReference type="Gene3D" id="2.40.10.10">
    <property type="entry name" value="Trypsin-like serine proteases"/>
    <property type="match status" value="1"/>
</dbReference>
<name>A0A9R0EYF2_SPOFR</name>
<dbReference type="GO" id="GO:0004252">
    <property type="term" value="F:serine-type endopeptidase activity"/>
    <property type="evidence" value="ECO:0007669"/>
    <property type="project" value="InterPro"/>
</dbReference>
<dbReference type="PANTHER" id="PTHR24276:SF91">
    <property type="entry name" value="AT26814P-RELATED"/>
    <property type="match status" value="1"/>
</dbReference>
<dbReference type="InterPro" id="IPR009003">
    <property type="entry name" value="Peptidase_S1_PA"/>
</dbReference>
<comment type="similarity">
    <text evidence="2">Belongs to the peptidase S1 family.</text>
</comment>
<dbReference type="RefSeq" id="XP_050554895.1">
    <property type="nucleotide sequence ID" value="XM_050698938.1"/>
</dbReference>
<dbReference type="GO" id="GO:0005576">
    <property type="term" value="C:extracellular region"/>
    <property type="evidence" value="ECO:0007669"/>
    <property type="project" value="UniProtKB-SubCell"/>
</dbReference>
<feature type="chain" id="PRO_5040336323" evidence="11">
    <location>
        <begin position="18"/>
        <end position="259"/>
    </location>
</feature>
<dbReference type="AlphaFoldDB" id="A0A9R0EYF2"/>
<keyword evidence="6" id="KW-0720">Serine protease</keyword>
<evidence type="ECO:0000256" key="11">
    <source>
        <dbReference type="SAM" id="SignalP"/>
    </source>
</evidence>
<dbReference type="Pfam" id="PF00089">
    <property type="entry name" value="Trypsin"/>
    <property type="match status" value="1"/>
</dbReference>
<dbReference type="GO" id="GO:0006508">
    <property type="term" value="P:proteolysis"/>
    <property type="evidence" value="ECO:0007669"/>
    <property type="project" value="UniProtKB-KW"/>
</dbReference>
<dbReference type="CDD" id="cd00190">
    <property type="entry name" value="Tryp_SPc"/>
    <property type="match status" value="1"/>
</dbReference>
<dbReference type="GeneID" id="118274683"/>
<keyword evidence="4" id="KW-0645">Protease</keyword>
<evidence type="ECO:0000313" key="13">
    <source>
        <dbReference type="Proteomes" id="UP000829999"/>
    </source>
</evidence>
<comment type="function">
    <text evidence="9">Fibrinolytic activity; shows preferential cleavage of Arg-Gly bonds in all three fibrinogen chains. Contact with the caterpillars causes severe bleeding, due the anticoagulant effect of the protein.</text>
</comment>
<feature type="signal peptide" evidence="11">
    <location>
        <begin position="1"/>
        <end position="17"/>
    </location>
</feature>
<keyword evidence="7" id="KW-1015">Disulfide bond</keyword>
<keyword evidence="13" id="KW-1185">Reference proteome</keyword>
<evidence type="ECO:0000256" key="1">
    <source>
        <dbReference type="ARBA" id="ARBA00004239"/>
    </source>
</evidence>
<dbReference type="SUPFAM" id="SSF50494">
    <property type="entry name" value="Trypsin-like serine proteases"/>
    <property type="match status" value="1"/>
</dbReference>
<dbReference type="InterPro" id="IPR018114">
    <property type="entry name" value="TRYPSIN_HIS"/>
</dbReference>
<protein>
    <submittedName>
        <fullName evidence="14">Trypsin, alkaline B-like isoform X2</fullName>
    </submittedName>
</protein>
<dbReference type="PROSITE" id="PS50240">
    <property type="entry name" value="TRYPSIN_DOM"/>
    <property type="match status" value="1"/>
</dbReference>
<proteinExistence type="inferred from homology"/>
<dbReference type="PROSITE" id="PS00134">
    <property type="entry name" value="TRYPSIN_HIS"/>
    <property type="match status" value="1"/>
</dbReference>
<evidence type="ECO:0000256" key="9">
    <source>
        <dbReference type="ARBA" id="ARBA00055534"/>
    </source>
</evidence>
<dbReference type="InterPro" id="IPR043504">
    <property type="entry name" value="Peptidase_S1_PA_chymotrypsin"/>
</dbReference>
<evidence type="ECO:0000256" key="10">
    <source>
        <dbReference type="ARBA" id="ARBA00084094"/>
    </source>
</evidence>
<comment type="subcellular location">
    <subcellularLocation>
        <location evidence="1">Secreted</location>
        <location evidence="1">Extracellular space</location>
    </subcellularLocation>
</comment>
<feature type="domain" description="Peptidase S1" evidence="12">
    <location>
        <begin position="25"/>
        <end position="257"/>
    </location>
</feature>
<evidence type="ECO:0000256" key="5">
    <source>
        <dbReference type="ARBA" id="ARBA00022801"/>
    </source>
</evidence>
<evidence type="ECO:0000256" key="6">
    <source>
        <dbReference type="ARBA" id="ARBA00022825"/>
    </source>
</evidence>
<dbReference type="PRINTS" id="PR00722">
    <property type="entry name" value="CHYMOTRYPSIN"/>
</dbReference>
<keyword evidence="10" id="KW-1205">Fibrinolytic toxin</keyword>
<gene>
    <name evidence="14" type="primary">LOC118274683</name>
</gene>
<keyword evidence="11" id="KW-0732">Signal</keyword>
<evidence type="ECO:0000256" key="3">
    <source>
        <dbReference type="ARBA" id="ARBA00022656"/>
    </source>
</evidence>
<evidence type="ECO:0000313" key="14">
    <source>
        <dbReference type="RefSeq" id="XP_050554895.1"/>
    </source>
</evidence>
<evidence type="ECO:0000256" key="2">
    <source>
        <dbReference type="ARBA" id="ARBA00007664"/>
    </source>
</evidence>
<dbReference type="InterPro" id="IPR050430">
    <property type="entry name" value="Peptidase_S1"/>
</dbReference>
<dbReference type="PANTHER" id="PTHR24276">
    <property type="entry name" value="POLYSERASE-RELATED"/>
    <property type="match status" value="1"/>
</dbReference>
<evidence type="ECO:0000256" key="7">
    <source>
        <dbReference type="ARBA" id="ARBA00023157"/>
    </source>
</evidence>
<evidence type="ECO:0000259" key="12">
    <source>
        <dbReference type="PROSITE" id="PS50240"/>
    </source>
</evidence>